<dbReference type="NCBIfam" id="TIGR00847">
    <property type="entry name" value="ccoS"/>
    <property type="match status" value="1"/>
</dbReference>
<dbReference type="RefSeq" id="WP_115766839.1">
    <property type="nucleotide sequence ID" value="NZ_CP012221.1"/>
</dbReference>
<sequence>MNSIIMMMIGVSILAFFIILATLLWGIKNKQFDDDYKFTTLNDDEDSLRDAIELERRKKEALDKKKAFLKRKAFFRNYFKVSI</sequence>
<evidence type="ECO:0000313" key="1">
    <source>
        <dbReference type="EMBL" id="TNO43213.1"/>
    </source>
</evidence>
<dbReference type="AlphaFoldDB" id="A0A5C4YGR9"/>
<dbReference type="Proteomes" id="UP000312397">
    <property type="component" value="Unassembled WGS sequence"/>
</dbReference>
<reference evidence="1 2" key="1">
    <citation type="submission" date="2019-06" db="EMBL/GenBank/DDBJ databases">
        <title>Epidemiology of MDR Campylobacter spp.</title>
        <authorList>
            <person name="Addetia A."/>
            <person name="Greninger A."/>
            <person name="Fang F."/>
        </authorList>
    </citation>
    <scope>NUCLEOTIDE SEQUENCE [LARGE SCALE GENOMIC DNA]</scope>
    <source>
        <strain evidence="1 2">HMC314</strain>
    </source>
</reference>
<protein>
    <submittedName>
        <fullName evidence="1">Cbb3-type cytochrome oxidase assembly protein CcoS</fullName>
    </submittedName>
</protein>
<organism evidence="1 2">
    <name type="scientific">Campylobacter jejuni</name>
    <dbReference type="NCBI Taxonomy" id="197"/>
    <lineage>
        <taxon>Bacteria</taxon>
        <taxon>Pseudomonadati</taxon>
        <taxon>Campylobacterota</taxon>
        <taxon>Epsilonproteobacteria</taxon>
        <taxon>Campylobacterales</taxon>
        <taxon>Campylobacteraceae</taxon>
        <taxon>Campylobacter</taxon>
    </lineage>
</organism>
<gene>
    <name evidence="1" type="primary">ccoS</name>
    <name evidence="1" type="ORF">FH034_00995</name>
</gene>
<dbReference type="InterPro" id="IPR004714">
    <property type="entry name" value="Cyt_oxidase_maturation_cbb3"/>
</dbReference>
<name>A0A5C4YGR9_CAMJU</name>
<dbReference type="EMBL" id="VEVS01000002">
    <property type="protein sequence ID" value="TNO43213.1"/>
    <property type="molecule type" value="Genomic_DNA"/>
</dbReference>
<evidence type="ECO:0000313" key="2">
    <source>
        <dbReference type="Proteomes" id="UP000312397"/>
    </source>
</evidence>
<accession>A0A5C4YGR9</accession>
<comment type="caution">
    <text evidence="1">The sequence shown here is derived from an EMBL/GenBank/DDBJ whole genome shotgun (WGS) entry which is preliminary data.</text>
</comment>
<dbReference type="Pfam" id="PF03597">
    <property type="entry name" value="FixS"/>
    <property type="match status" value="1"/>
</dbReference>
<proteinExistence type="predicted"/>